<name>A0ABY4S351_AQUTE</name>
<dbReference type="Pfam" id="PF03706">
    <property type="entry name" value="LPG_synthase_TM"/>
    <property type="match status" value="1"/>
</dbReference>
<sequence>MGSDSATISTPHDAPASADAGPRAGGVSGFWARYKRWVVPAFALLVLAMLLSHAHKIDWAGAWEALKQYKLSLLAGVLGLALASHALYGCFDLLGRHHTRHKLGRVRTWAIAVASYAFNLNLGSLVGGVALRARLYAKAGLDEATVAQVVGVSLATNWLGYGLLAGTLFASGMIAPPEQAHMTATTFRWMGVGMVALAGAYVAWCFASKGRTWQFRGRKVRLPSGPLALIQVTISACNWALMGGAMYLLLGGQVSYGMTLGVLMAAAVVGVVTPIPAGLGVLEAVYLALLSGTVPQGKLMGAVLAYRALYYLLPLATGIVIYLALERYAVTHPAQEGQAA</sequence>
<evidence type="ECO:0000256" key="2">
    <source>
        <dbReference type="ARBA" id="ARBA00022475"/>
    </source>
</evidence>
<feature type="transmembrane region" description="Helical" evidence="7">
    <location>
        <begin position="37"/>
        <end position="54"/>
    </location>
</feature>
<reference evidence="8" key="1">
    <citation type="submission" date="2022-05" db="EMBL/GenBank/DDBJ databases">
        <title>An RpoN-dependent PEP-CTERM gene is involved in floc formation of an Aquincola tertiaricarbonis strain.</title>
        <authorList>
            <person name="Qiu D."/>
            <person name="Xia M."/>
        </authorList>
    </citation>
    <scope>NUCLEOTIDE SEQUENCE</scope>
    <source>
        <strain evidence="8">RN12</strain>
    </source>
</reference>
<feature type="transmembrane region" description="Helical" evidence="7">
    <location>
        <begin position="308"/>
        <end position="325"/>
    </location>
</feature>
<dbReference type="Proteomes" id="UP001056201">
    <property type="component" value="Chromosome 1"/>
</dbReference>
<keyword evidence="4 7" id="KW-1133">Transmembrane helix</keyword>
<gene>
    <name evidence="8" type="ORF">MW290_10845</name>
</gene>
<dbReference type="InterPro" id="IPR022791">
    <property type="entry name" value="L-PG_synthase/AglD"/>
</dbReference>
<accession>A0ABY4S351</accession>
<evidence type="ECO:0000256" key="6">
    <source>
        <dbReference type="SAM" id="MobiDB-lite"/>
    </source>
</evidence>
<evidence type="ECO:0000256" key="5">
    <source>
        <dbReference type="ARBA" id="ARBA00023136"/>
    </source>
</evidence>
<feature type="transmembrane region" description="Helical" evidence="7">
    <location>
        <begin position="187"/>
        <end position="207"/>
    </location>
</feature>
<dbReference type="PANTHER" id="PTHR39087:SF2">
    <property type="entry name" value="UPF0104 MEMBRANE PROTEIN MJ1595"/>
    <property type="match status" value="1"/>
</dbReference>
<organism evidence="8 9">
    <name type="scientific">Aquincola tertiaricarbonis</name>
    <dbReference type="NCBI Taxonomy" id="391953"/>
    <lineage>
        <taxon>Bacteria</taxon>
        <taxon>Pseudomonadati</taxon>
        <taxon>Pseudomonadota</taxon>
        <taxon>Betaproteobacteria</taxon>
        <taxon>Burkholderiales</taxon>
        <taxon>Sphaerotilaceae</taxon>
        <taxon>Aquincola</taxon>
    </lineage>
</organism>
<feature type="transmembrane region" description="Helical" evidence="7">
    <location>
        <begin position="262"/>
        <end position="288"/>
    </location>
</feature>
<evidence type="ECO:0000256" key="7">
    <source>
        <dbReference type="SAM" id="Phobius"/>
    </source>
</evidence>
<feature type="region of interest" description="Disordered" evidence="6">
    <location>
        <begin position="1"/>
        <end position="23"/>
    </location>
</feature>
<feature type="transmembrane region" description="Helical" evidence="7">
    <location>
        <begin position="106"/>
        <end position="131"/>
    </location>
</feature>
<feature type="transmembrane region" description="Helical" evidence="7">
    <location>
        <begin position="158"/>
        <end position="175"/>
    </location>
</feature>
<feature type="compositionally biased region" description="Polar residues" evidence="6">
    <location>
        <begin position="1"/>
        <end position="10"/>
    </location>
</feature>
<evidence type="ECO:0000256" key="3">
    <source>
        <dbReference type="ARBA" id="ARBA00022692"/>
    </source>
</evidence>
<keyword evidence="2" id="KW-1003">Cell membrane</keyword>
<dbReference type="EMBL" id="CP097635">
    <property type="protein sequence ID" value="URI06407.1"/>
    <property type="molecule type" value="Genomic_DNA"/>
</dbReference>
<feature type="transmembrane region" description="Helical" evidence="7">
    <location>
        <begin position="227"/>
        <end position="250"/>
    </location>
</feature>
<evidence type="ECO:0000313" key="9">
    <source>
        <dbReference type="Proteomes" id="UP001056201"/>
    </source>
</evidence>
<dbReference type="RefSeq" id="WP_250194670.1">
    <property type="nucleotide sequence ID" value="NZ_CP097635.1"/>
</dbReference>
<evidence type="ECO:0000313" key="8">
    <source>
        <dbReference type="EMBL" id="URI06407.1"/>
    </source>
</evidence>
<feature type="transmembrane region" description="Helical" evidence="7">
    <location>
        <begin position="74"/>
        <end position="94"/>
    </location>
</feature>
<protein>
    <submittedName>
        <fullName evidence="8">Lysylphosphatidylglycerol synthase domain-containing protein</fullName>
    </submittedName>
</protein>
<keyword evidence="9" id="KW-1185">Reference proteome</keyword>
<keyword evidence="3 7" id="KW-0812">Transmembrane</keyword>
<comment type="subcellular location">
    <subcellularLocation>
        <location evidence="1">Cell membrane</location>
        <topology evidence="1">Multi-pass membrane protein</topology>
    </subcellularLocation>
</comment>
<keyword evidence="5 7" id="KW-0472">Membrane</keyword>
<dbReference type="PANTHER" id="PTHR39087">
    <property type="entry name" value="UPF0104 MEMBRANE PROTEIN MJ1595"/>
    <property type="match status" value="1"/>
</dbReference>
<evidence type="ECO:0000256" key="1">
    <source>
        <dbReference type="ARBA" id="ARBA00004651"/>
    </source>
</evidence>
<evidence type="ECO:0000256" key="4">
    <source>
        <dbReference type="ARBA" id="ARBA00022989"/>
    </source>
</evidence>
<proteinExistence type="predicted"/>